<dbReference type="OrthoDB" id="10006218at2759"/>
<evidence type="ECO:0008006" key="4">
    <source>
        <dbReference type="Google" id="ProtNLM"/>
    </source>
</evidence>
<dbReference type="KEGG" id="cvr:CHLNCDRAFT_54534"/>
<evidence type="ECO:0000313" key="2">
    <source>
        <dbReference type="EMBL" id="EFN52217.1"/>
    </source>
</evidence>
<keyword evidence="1" id="KW-0732">Signal</keyword>
<feature type="chain" id="PRO_5003156165" description="Methyltransferase FkbM domain-containing protein" evidence="1">
    <location>
        <begin position="20"/>
        <end position="215"/>
    </location>
</feature>
<name>E1ZPA3_CHLVA</name>
<evidence type="ECO:0000256" key="1">
    <source>
        <dbReference type="SAM" id="SignalP"/>
    </source>
</evidence>
<gene>
    <name evidence="2" type="ORF">CHLNCDRAFT_54534</name>
</gene>
<dbReference type="InParanoid" id="E1ZPA3"/>
<proteinExistence type="predicted"/>
<organism evidence="3">
    <name type="scientific">Chlorella variabilis</name>
    <name type="common">Green alga</name>
    <dbReference type="NCBI Taxonomy" id="554065"/>
    <lineage>
        <taxon>Eukaryota</taxon>
        <taxon>Viridiplantae</taxon>
        <taxon>Chlorophyta</taxon>
        <taxon>core chlorophytes</taxon>
        <taxon>Trebouxiophyceae</taxon>
        <taxon>Chlorellales</taxon>
        <taxon>Chlorellaceae</taxon>
        <taxon>Chlorella clade</taxon>
        <taxon>Chlorella</taxon>
    </lineage>
</organism>
<reference evidence="2 3" key="1">
    <citation type="journal article" date="2010" name="Plant Cell">
        <title>The Chlorella variabilis NC64A genome reveals adaptation to photosymbiosis, coevolution with viruses, and cryptic sex.</title>
        <authorList>
            <person name="Blanc G."/>
            <person name="Duncan G."/>
            <person name="Agarkova I."/>
            <person name="Borodovsky M."/>
            <person name="Gurnon J."/>
            <person name="Kuo A."/>
            <person name="Lindquist E."/>
            <person name="Lucas S."/>
            <person name="Pangilinan J."/>
            <person name="Polle J."/>
            <person name="Salamov A."/>
            <person name="Terry A."/>
            <person name="Yamada T."/>
            <person name="Dunigan D.D."/>
            <person name="Grigoriev I.V."/>
            <person name="Claverie J.M."/>
            <person name="Van Etten J.L."/>
        </authorList>
    </citation>
    <scope>NUCLEOTIDE SEQUENCE [LARGE SCALE GENOMIC DNA]</scope>
    <source>
        <strain evidence="2 3">NC64A</strain>
    </source>
</reference>
<accession>E1ZPA3</accession>
<dbReference type="RefSeq" id="XP_005844319.1">
    <property type="nucleotide sequence ID" value="XM_005844257.1"/>
</dbReference>
<dbReference type="AlphaFoldDB" id="E1ZPA3"/>
<dbReference type="eggNOG" id="ENOG502S980">
    <property type="taxonomic scope" value="Eukaryota"/>
</dbReference>
<dbReference type="Proteomes" id="UP000008141">
    <property type="component" value="Unassembled WGS sequence"/>
</dbReference>
<sequence>MVALAALDGTACLLMLSLGRHAVGMLAPLAVQMDALTQYPPAAGRKLLMDFGAGQGYEGQELRSSLSYLLAHYEQMGVHFDEVWAWEPRPVNQSTYWQGVPPDVKFRLHLYNTGLEGDTTSPAHPIQYIKQNVQAGDFLVIKLDVDTQSVEIPFMRAVQADADLRSRIGEILFEMHYIHQDMPWFIGYGDGISYNDALNLFHSLRHEGLRIHYWP</sequence>
<evidence type="ECO:0000313" key="3">
    <source>
        <dbReference type="Proteomes" id="UP000008141"/>
    </source>
</evidence>
<dbReference type="EMBL" id="GL433857">
    <property type="protein sequence ID" value="EFN52217.1"/>
    <property type="molecule type" value="Genomic_DNA"/>
</dbReference>
<feature type="signal peptide" evidence="1">
    <location>
        <begin position="1"/>
        <end position="19"/>
    </location>
</feature>
<dbReference type="GeneID" id="17351649"/>
<protein>
    <recommendedName>
        <fullName evidence="4">Methyltransferase FkbM domain-containing protein</fullName>
    </recommendedName>
</protein>
<keyword evidence="3" id="KW-1185">Reference proteome</keyword>